<name>A0A2A9M440_BESBE</name>
<feature type="compositionally biased region" description="Basic and acidic residues" evidence="4">
    <location>
        <begin position="1"/>
        <end position="10"/>
    </location>
</feature>
<feature type="compositionally biased region" description="Low complexity" evidence="4">
    <location>
        <begin position="72"/>
        <end position="91"/>
    </location>
</feature>
<keyword evidence="6" id="KW-1185">Reference proteome</keyword>
<reference evidence="5 6" key="1">
    <citation type="submission" date="2017-09" db="EMBL/GenBank/DDBJ databases">
        <title>Genome sequencing of Besnoitia besnoiti strain Bb-Ger1.</title>
        <authorList>
            <person name="Schares G."/>
            <person name="Venepally P."/>
            <person name="Lorenzi H.A."/>
        </authorList>
    </citation>
    <scope>NUCLEOTIDE SEQUENCE [LARGE SCALE GENOMIC DNA]</scope>
    <source>
        <strain evidence="5 6">Bb-Ger1</strain>
    </source>
</reference>
<dbReference type="SUPFAM" id="SSF55945">
    <property type="entry name" value="TATA-box binding protein-like"/>
    <property type="match status" value="2"/>
</dbReference>
<comment type="similarity">
    <text evidence="1">Belongs to the TBP family.</text>
</comment>
<feature type="compositionally biased region" description="Basic and acidic residues" evidence="4">
    <location>
        <begin position="92"/>
        <end position="104"/>
    </location>
</feature>
<keyword evidence="3" id="KW-0804">Transcription</keyword>
<keyword evidence="2" id="KW-0238">DNA-binding</keyword>
<dbReference type="OrthoDB" id="2127950at2759"/>
<dbReference type="InterPro" id="IPR012295">
    <property type="entry name" value="TBP_dom_sf"/>
</dbReference>
<dbReference type="GO" id="GO:0006352">
    <property type="term" value="P:DNA-templated transcription initiation"/>
    <property type="evidence" value="ECO:0007669"/>
    <property type="project" value="InterPro"/>
</dbReference>
<evidence type="ECO:0000256" key="3">
    <source>
        <dbReference type="ARBA" id="ARBA00023163"/>
    </source>
</evidence>
<accession>A0A2A9M440</accession>
<feature type="region of interest" description="Disordered" evidence="4">
    <location>
        <begin position="1"/>
        <end position="110"/>
    </location>
</feature>
<dbReference type="PRINTS" id="PR00686">
    <property type="entry name" value="TIFACTORIID"/>
</dbReference>
<feature type="compositionally biased region" description="Pro residues" evidence="4">
    <location>
        <begin position="225"/>
        <end position="238"/>
    </location>
</feature>
<dbReference type="GO" id="GO:0003677">
    <property type="term" value="F:DNA binding"/>
    <property type="evidence" value="ECO:0007669"/>
    <property type="project" value="UniProtKB-KW"/>
</dbReference>
<dbReference type="EMBL" id="NWUJ01000009">
    <property type="protein sequence ID" value="PFH33258.1"/>
    <property type="molecule type" value="Genomic_DNA"/>
</dbReference>
<evidence type="ECO:0000256" key="1">
    <source>
        <dbReference type="ARBA" id="ARBA00005560"/>
    </source>
</evidence>
<sequence length="552" mass="57937">MEEGARREEAGGAGREKRRRSSSAFSFMLEAEGDDFSPKRQRGSVCRNGDDASTFPTSAPASGGGTDLLGVSPSASSSAAPAAHASSSSLSPREERESEEKGGCDEGFLTRRVVGKEEHEEEGLLLLGSCLSDVNQDFSGFTFETDAALIESLLAPSTAGADGEGGDPLPSSAAQDAVASFDVAAASFPSLGGQEDASSASSPPSPASARLSVLGQQGACSPSGLPAPSPLSSFPPPSGAASSVSLSAESLLALAPAHASQIKETQGGESVLSLKKQDILAAAPPLFSPPTVPEVQNVVASGRVAWKTLQEEDGACAWTTDNEEVKLDLRHLAISCRFAEYNPRKINACIIRLRNPKCTVLVFRSGRLMITGARSEAEAERAARLVARMLTFAYCGGTEKGAESLLRASPLPSLPSCKEVGGEEASAAAGPCAAVALPSPEASMGRAEKESRKQRRRRKLCLRDFKVENVVASADCGVPVRLEGLAFEHKEFSSYEPELFSGLVYRYNPTASLKAVLLVFVSGKVVITGCKNLSEVNHVFEALYPVLIRYHQ</sequence>
<gene>
    <name evidence="5" type="ORF">BESB_084570</name>
</gene>
<dbReference type="KEGG" id="bbes:BESB_084570"/>
<evidence type="ECO:0000313" key="5">
    <source>
        <dbReference type="EMBL" id="PFH33258.1"/>
    </source>
</evidence>
<dbReference type="VEuPathDB" id="ToxoDB:BESB_084570"/>
<evidence type="ECO:0000313" key="6">
    <source>
        <dbReference type="Proteomes" id="UP000224006"/>
    </source>
</evidence>
<organism evidence="5 6">
    <name type="scientific">Besnoitia besnoiti</name>
    <name type="common">Apicomplexan protozoan</name>
    <dbReference type="NCBI Taxonomy" id="94643"/>
    <lineage>
        <taxon>Eukaryota</taxon>
        <taxon>Sar</taxon>
        <taxon>Alveolata</taxon>
        <taxon>Apicomplexa</taxon>
        <taxon>Conoidasida</taxon>
        <taxon>Coccidia</taxon>
        <taxon>Eucoccidiorida</taxon>
        <taxon>Eimeriorina</taxon>
        <taxon>Sarcocystidae</taxon>
        <taxon>Besnoitia</taxon>
    </lineage>
</organism>
<dbReference type="Pfam" id="PF00352">
    <property type="entry name" value="TBP"/>
    <property type="match status" value="2"/>
</dbReference>
<protein>
    <submittedName>
        <fullName evidence="5">TATA-box binding protein TBP2</fullName>
    </submittedName>
</protein>
<dbReference type="RefSeq" id="XP_029217267.1">
    <property type="nucleotide sequence ID" value="XM_029366807.1"/>
</dbReference>
<dbReference type="InterPro" id="IPR000814">
    <property type="entry name" value="TBP"/>
</dbReference>
<dbReference type="GeneID" id="40313383"/>
<dbReference type="Gene3D" id="3.30.310.10">
    <property type="entry name" value="TATA-Binding Protein"/>
    <property type="match status" value="2"/>
</dbReference>
<feature type="region of interest" description="Disordered" evidence="4">
    <location>
        <begin position="192"/>
        <end position="240"/>
    </location>
</feature>
<dbReference type="PANTHER" id="PTHR10126">
    <property type="entry name" value="TATA-BOX BINDING PROTEIN"/>
    <property type="match status" value="1"/>
</dbReference>
<evidence type="ECO:0000256" key="4">
    <source>
        <dbReference type="SAM" id="MobiDB-lite"/>
    </source>
</evidence>
<dbReference type="AlphaFoldDB" id="A0A2A9M440"/>
<dbReference type="Proteomes" id="UP000224006">
    <property type="component" value="Chromosome VIII"/>
</dbReference>
<proteinExistence type="inferred from homology"/>
<dbReference type="STRING" id="94643.A0A2A9M440"/>
<evidence type="ECO:0000256" key="2">
    <source>
        <dbReference type="ARBA" id="ARBA00023125"/>
    </source>
</evidence>
<comment type="caution">
    <text evidence="5">The sequence shown here is derived from an EMBL/GenBank/DDBJ whole genome shotgun (WGS) entry which is preliminary data.</text>
</comment>